<proteinExistence type="predicted"/>
<dbReference type="EMBL" id="BAAADV010000007">
    <property type="protein sequence ID" value="GAA0678092.1"/>
    <property type="molecule type" value="Genomic_DNA"/>
</dbReference>
<evidence type="ECO:0000256" key="6">
    <source>
        <dbReference type="ARBA" id="ARBA00023014"/>
    </source>
</evidence>
<keyword evidence="4" id="KW-0378">Hydrolase</keyword>
<dbReference type="Proteomes" id="UP001500420">
    <property type="component" value="Unassembled WGS sequence"/>
</dbReference>
<organism evidence="9 10">
    <name type="scientific">Natronoarchaeum mannanilyticum</name>
    <dbReference type="NCBI Taxonomy" id="926360"/>
    <lineage>
        <taxon>Archaea</taxon>
        <taxon>Methanobacteriati</taxon>
        <taxon>Methanobacteriota</taxon>
        <taxon>Stenosarchaea group</taxon>
        <taxon>Halobacteria</taxon>
        <taxon>Halobacteriales</taxon>
        <taxon>Natronoarchaeaceae</taxon>
    </lineage>
</organism>
<dbReference type="InterPro" id="IPR051536">
    <property type="entry name" value="UDG_Type-4/5"/>
</dbReference>
<evidence type="ECO:0000313" key="9">
    <source>
        <dbReference type="EMBL" id="GAA0678092.1"/>
    </source>
</evidence>
<evidence type="ECO:0000256" key="7">
    <source>
        <dbReference type="ARBA" id="ARBA00023204"/>
    </source>
</evidence>
<protein>
    <submittedName>
        <fullName evidence="9">Uracil-DNA glycosylase family protein</fullName>
    </submittedName>
</protein>
<evidence type="ECO:0000256" key="4">
    <source>
        <dbReference type="ARBA" id="ARBA00022801"/>
    </source>
</evidence>
<keyword evidence="3" id="KW-0227">DNA damage</keyword>
<keyword evidence="10" id="KW-1185">Reference proteome</keyword>
<keyword evidence="2" id="KW-0479">Metal-binding</keyword>
<dbReference type="PANTHER" id="PTHR33693:SF1">
    <property type="entry name" value="TYPE-4 URACIL-DNA GLYCOSYLASE"/>
    <property type="match status" value="1"/>
</dbReference>
<dbReference type="InterPro" id="IPR036895">
    <property type="entry name" value="Uracil-DNA_glycosylase-like_sf"/>
</dbReference>
<comment type="caution">
    <text evidence="9">The sequence shown here is derived from an EMBL/GenBank/DDBJ whole genome shotgun (WGS) entry which is preliminary data.</text>
</comment>
<reference evidence="9 10" key="1">
    <citation type="journal article" date="2019" name="Int. J. Syst. Evol. Microbiol.">
        <title>The Global Catalogue of Microorganisms (GCM) 10K type strain sequencing project: providing services to taxonomists for standard genome sequencing and annotation.</title>
        <authorList>
            <consortium name="The Broad Institute Genomics Platform"/>
            <consortium name="The Broad Institute Genome Sequencing Center for Infectious Disease"/>
            <person name="Wu L."/>
            <person name="Ma J."/>
        </authorList>
    </citation>
    <scope>NUCLEOTIDE SEQUENCE [LARGE SCALE GENOMIC DNA]</scope>
    <source>
        <strain evidence="9 10">JCM 16328</strain>
    </source>
</reference>
<evidence type="ECO:0000256" key="2">
    <source>
        <dbReference type="ARBA" id="ARBA00022723"/>
    </source>
</evidence>
<keyword evidence="1" id="KW-0004">4Fe-4S</keyword>
<dbReference type="Pfam" id="PF03167">
    <property type="entry name" value="UDG"/>
    <property type="match status" value="1"/>
</dbReference>
<dbReference type="SMART" id="SM00987">
    <property type="entry name" value="UreE_C"/>
    <property type="match status" value="1"/>
</dbReference>
<gene>
    <name evidence="9" type="ORF">GCM10009020_27860</name>
</gene>
<dbReference type="GO" id="GO:0046872">
    <property type="term" value="F:metal ion binding"/>
    <property type="evidence" value="ECO:0007669"/>
    <property type="project" value="UniProtKB-KW"/>
</dbReference>
<accession>A0AAV3TDD0</accession>
<dbReference type="PANTHER" id="PTHR33693">
    <property type="entry name" value="TYPE-5 URACIL-DNA GLYCOSYLASE"/>
    <property type="match status" value="1"/>
</dbReference>
<dbReference type="AlphaFoldDB" id="A0AAV3TDD0"/>
<dbReference type="InterPro" id="IPR005122">
    <property type="entry name" value="Uracil-DNA_glycosylase-like"/>
</dbReference>
<evidence type="ECO:0000256" key="1">
    <source>
        <dbReference type="ARBA" id="ARBA00022485"/>
    </source>
</evidence>
<keyword evidence="5" id="KW-0408">Iron</keyword>
<sequence>MPGVENVTDRTSNPFGMRPPCEDARAADGPEAAFGYGDANADFHVIGDHPGVHGGRRSGIPFTDSVAGDRLLDVLRNVGLLADADGEPEPSNVFLSYLYMCCQADGESPTESEYAELEPFFDAELRAIAAHVLVPVGERATEHVLENYTAQAERLDLDMRELHAAEIKGSGFLVVPIRDPTEWTDTDAERLDARLRAMLAGDYRQTSDLSRFLVDDERYMVR</sequence>
<evidence type="ECO:0000256" key="5">
    <source>
        <dbReference type="ARBA" id="ARBA00023004"/>
    </source>
</evidence>
<evidence type="ECO:0000256" key="3">
    <source>
        <dbReference type="ARBA" id="ARBA00022763"/>
    </source>
</evidence>
<evidence type="ECO:0000259" key="8">
    <source>
        <dbReference type="SMART" id="SM00986"/>
    </source>
</evidence>
<dbReference type="GO" id="GO:0097506">
    <property type="term" value="F:deaminated base DNA N-glycosylase activity"/>
    <property type="evidence" value="ECO:0007669"/>
    <property type="project" value="UniProtKB-ARBA"/>
</dbReference>
<keyword evidence="7" id="KW-0234">DNA repair</keyword>
<dbReference type="SUPFAM" id="SSF52141">
    <property type="entry name" value="Uracil-DNA glycosylase-like"/>
    <property type="match status" value="1"/>
</dbReference>
<keyword evidence="6" id="KW-0411">Iron-sulfur</keyword>
<dbReference type="GO" id="GO:0006281">
    <property type="term" value="P:DNA repair"/>
    <property type="evidence" value="ECO:0007669"/>
    <property type="project" value="UniProtKB-KW"/>
</dbReference>
<dbReference type="SMART" id="SM00986">
    <property type="entry name" value="UDG"/>
    <property type="match status" value="1"/>
</dbReference>
<dbReference type="Gene3D" id="3.40.470.10">
    <property type="entry name" value="Uracil-DNA glycosylase-like domain"/>
    <property type="match status" value="1"/>
</dbReference>
<evidence type="ECO:0000313" key="10">
    <source>
        <dbReference type="Proteomes" id="UP001500420"/>
    </source>
</evidence>
<name>A0AAV3TDD0_9EURY</name>
<feature type="domain" description="Uracil-DNA glycosylase-like" evidence="8">
    <location>
        <begin position="34"/>
        <end position="218"/>
    </location>
</feature>
<dbReference type="GO" id="GO:0051539">
    <property type="term" value="F:4 iron, 4 sulfur cluster binding"/>
    <property type="evidence" value="ECO:0007669"/>
    <property type="project" value="UniProtKB-KW"/>
</dbReference>